<organism evidence="5 6">
    <name type="scientific">Nannocystis pusilla</name>
    <dbReference type="NCBI Taxonomy" id="889268"/>
    <lineage>
        <taxon>Bacteria</taxon>
        <taxon>Pseudomonadati</taxon>
        <taxon>Myxococcota</taxon>
        <taxon>Polyangia</taxon>
        <taxon>Nannocystales</taxon>
        <taxon>Nannocystaceae</taxon>
        <taxon>Nannocystis</taxon>
    </lineage>
</organism>
<sequence>MQIERGGGYHLLGVLLTMSFACQSGSDGQPQATLSTGGDSSGGAQSSTGEPTTDAPTSGGPGGSPTSDATTGDVTTGDVTTDPGSASSDSTTTTGTAASDPFEGCGDGVVGPDEECDDGGANGPNAACTPKCKVNVCGDAYDGPGEECDLGTNNGDDKPCTSGCKLAACGDGLVGPTEQCDDGNDVQTDACTNACKLPICGDGILSKPIEQCEDGNSEDDDGCSSDCQLEIPVTCGDGYLDPGEECDDFQDGDPDDGCTDKCKFPVCGDGLVSPSLGEQCDDGNADNTDKCIDTCKLGKCGDGYIMDTMEQSEWCDDGNQSYDDFCNPSCTTPKRVFVTSTTYDGNLGNDEGARAKCQERANAAGLGGTWDAWLSSNHEATFKLGIMGHVARLDKVSIAHGNTSVYGPNLLAPINVTEMGEVLADVEVWTHTTASGNRDWANDDTMGCLSFTSNHPNRQAGYGTTAATDKLRTQAGVASCAEFKHLYCFDLEYYKP</sequence>
<keyword evidence="2" id="KW-0677">Repeat</keyword>
<feature type="compositionally biased region" description="Low complexity" evidence="4">
    <location>
        <begin position="51"/>
        <end position="101"/>
    </location>
</feature>
<feature type="compositionally biased region" description="Polar residues" evidence="4">
    <location>
        <begin position="24"/>
        <end position="50"/>
    </location>
</feature>
<dbReference type="EMBL" id="JAIRAU010000059">
    <property type="protein sequence ID" value="MBZ5715925.1"/>
    <property type="molecule type" value="Genomic_DNA"/>
</dbReference>
<comment type="caution">
    <text evidence="5">The sequence shown here is derived from an EMBL/GenBank/DDBJ whole genome shotgun (WGS) entry which is preliminary data.</text>
</comment>
<feature type="region of interest" description="Disordered" evidence="4">
    <location>
        <begin position="24"/>
        <end position="110"/>
    </location>
</feature>
<dbReference type="NCBIfam" id="TIGR02232">
    <property type="entry name" value="myxo_disulf_rpt"/>
    <property type="match status" value="4"/>
</dbReference>
<evidence type="ECO:0000256" key="4">
    <source>
        <dbReference type="SAM" id="MobiDB-lite"/>
    </source>
</evidence>
<dbReference type="InterPro" id="IPR016186">
    <property type="entry name" value="C-type_lectin-like/link_sf"/>
</dbReference>
<accession>A0ABS7U612</accession>
<evidence type="ECO:0000256" key="3">
    <source>
        <dbReference type="ARBA" id="ARBA00023157"/>
    </source>
</evidence>
<dbReference type="PROSITE" id="PS51257">
    <property type="entry name" value="PROKAR_LIPOPROTEIN"/>
    <property type="match status" value="1"/>
</dbReference>
<evidence type="ECO:0000313" key="6">
    <source>
        <dbReference type="Proteomes" id="UP001139031"/>
    </source>
</evidence>
<protein>
    <submittedName>
        <fullName evidence="5">DUF4215 domain-containing protein</fullName>
    </submittedName>
</protein>
<gene>
    <name evidence="5" type="ORF">K7C98_42410</name>
</gene>
<keyword evidence="3" id="KW-1015">Disulfide bond</keyword>
<dbReference type="Gene3D" id="3.10.100.10">
    <property type="entry name" value="Mannose-Binding Protein A, subunit A"/>
    <property type="match status" value="1"/>
</dbReference>
<name>A0ABS7U612_9BACT</name>
<proteinExistence type="predicted"/>
<evidence type="ECO:0000256" key="1">
    <source>
        <dbReference type="ARBA" id="ARBA00022729"/>
    </source>
</evidence>
<reference evidence="5" key="1">
    <citation type="submission" date="2021-08" db="EMBL/GenBank/DDBJ databases">
        <authorList>
            <person name="Stevens D.C."/>
        </authorList>
    </citation>
    <scope>NUCLEOTIDE SEQUENCE</scope>
    <source>
        <strain evidence="5">DSM 53165</strain>
    </source>
</reference>
<evidence type="ECO:0000313" key="5">
    <source>
        <dbReference type="EMBL" id="MBZ5715925.1"/>
    </source>
</evidence>
<keyword evidence="6" id="KW-1185">Reference proteome</keyword>
<dbReference type="Proteomes" id="UP001139031">
    <property type="component" value="Unassembled WGS sequence"/>
</dbReference>
<dbReference type="Pfam" id="PF13948">
    <property type="entry name" value="DUF4215"/>
    <property type="match status" value="2"/>
</dbReference>
<dbReference type="SUPFAM" id="SSF56436">
    <property type="entry name" value="C-type lectin-like"/>
    <property type="match status" value="1"/>
</dbReference>
<keyword evidence="1" id="KW-0732">Signal</keyword>
<dbReference type="InterPro" id="IPR011936">
    <property type="entry name" value="Myxo_disulph_rpt"/>
</dbReference>
<evidence type="ECO:0000256" key="2">
    <source>
        <dbReference type="ARBA" id="ARBA00022737"/>
    </source>
</evidence>
<dbReference type="InterPro" id="IPR016187">
    <property type="entry name" value="CTDL_fold"/>
</dbReference>